<dbReference type="Gene3D" id="1.10.1200.10">
    <property type="entry name" value="ACP-like"/>
    <property type="match status" value="1"/>
</dbReference>
<accession>A0ABY2V7I7</accession>
<name>A0ABY2V7I7_9BACT</name>
<dbReference type="RefSeq" id="WP_138108695.1">
    <property type="nucleotide sequence ID" value="NZ_VBUC01000009.1"/>
</dbReference>
<keyword evidence="2" id="KW-1185">Reference proteome</keyword>
<reference evidence="1 2" key="1">
    <citation type="submission" date="2019-05" db="EMBL/GenBank/DDBJ databases">
        <title>Arcobacter cibarius and Arcobacter thereius providing challenges in identification an antibiotic susceptibility and Quinolone resistance.</title>
        <authorList>
            <person name="Busch A."/>
            <person name="Hanel I."/>
            <person name="Hotzel H."/>
            <person name="Tomaso H."/>
        </authorList>
    </citation>
    <scope>NUCLEOTIDE SEQUENCE [LARGE SCALE GENOMIC DNA]</scope>
    <source>
        <strain evidence="1 2">16CS0831-2</strain>
    </source>
</reference>
<dbReference type="Proteomes" id="UP000305417">
    <property type="component" value="Unassembled WGS sequence"/>
</dbReference>
<sequence length="96" mass="11563">MRDNILKRINEIIKEDFPCNWDYKEIKEENLLSDSNMDSFGYSIFWLNIADEYNILSNPSTLSETDKNKEIIEYVNHIDYKTYKVKDLIDRIIECM</sequence>
<organism evidence="1 2">
    <name type="scientific">Aliarcobacter cibarius</name>
    <dbReference type="NCBI Taxonomy" id="255507"/>
    <lineage>
        <taxon>Bacteria</taxon>
        <taxon>Pseudomonadati</taxon>
        <taxon>Campylobacterota</taxon>
        <taxon>Epsilonproteobacteria</taxon>
        <taxon>Campylobacterales</taxon>
        <taxon>Arcobacteraceae</taxon>
        <taxon>Aliarcobacter</taxon>
    </lineage>
</organism>
<comment type="caution">
    <text evidence="1">The sequence shown here is derived from an EMBL/GenBank/DDBJ whole genome shotgun (WGS) entry which is preliminary data.</text>
</comment>
<proteinExistence type="predicted"/>
<dbReference type="EMBL" id="VBUC01000009">
    <property type="protein sequence ID" value="TLS99941.1"/>
    <property type="molecule type" value="Genomic_DNA"/>
</dbReference>
<dbReference type="InterPro" id="IPR036736">
    <property type="entry name" value="ACP-like_sf"/>
</dbReference>
<evidence type="ECO:0000313" key="1">
    <source>
        <dbReference type="EMBL" id="TLS99941.1"/>
    </source>
</evidence>
<protein>
    <submittedName>
        <fullName evidence="1">Uncharacterized protein</fullName>
    </submittedName>
</protein>
<gene>
    <name evidence="1" type="ORF">FE247_05260</name>
</gene>
<evidence type="ECO:0000313" key="2">
    <source>
        <dbReference type="Proteomes" id="UP000305417"/>
    </source>
</evidence>